<accession>A0A0K2VCX5</accession>
<dbReference type="AlphaFoldDB" id="A0A0K2VCX5"/>
<evidence type="ECO:0000313" key="1">
    <source>
        <dbReference type="EMBL" id="CDW48180.1"/>
    </source>
</evidence>
<feature type="non-terminal residue" evidence="1">
    <location>
        <position position="1"/>
    </location>
</feature>
<reference evidence="1" key="1">
    <citation type="submission" date="2014-05" db="EMBL/GenBank/DDBJ databases">
        <authorList>
            <person name="Chronopoulou M."/>
        </authorList>
    </citation>
    <scope>NUCLEOTIDE SEQUENCE</scope>
    <source>
        <tissue evidence="1">Whole organism</tissue>
    </source>
</reference>
<proteinExistence type="predicted"/>
<organism evidence="1">
    <name type="scientific">Lepeophtheirus salmonis</name>
    <name type="common">Salmon louse</name>
    <name type="synonym">Caligus salmonis</name>
    <dbReference type="NCBI Taxonomy" id="72036"/>
    <lineage>
        <taxon>Eukaryota</taxon>
        <taxon>Metazoa</taxon>
        <taxon>Ecdysozoa</taxon>
        <taxon>Arthropoda</taxon>
        <taxon>Crustacea</taxon>
        <taxon>Multicrustacea</taxon>
        <taxon>Hexanauplia</taxon>
        <taxon>Copepoda</taxon>
        <taxon>Siphonostomatoida</taxon>
        <taxon>Caligidae</taxon>
        <taxon>Lepeophtheirus</taxon>
    </lineage>
</organism>
<dbReference type="EMBL" id="HACA01030819">
    <property type="protein sequence ID" value="CDW48180.1"/>
    <property type="molecule type" value="Transcribed_RNA"/>
</dbReference>
<name>A0A0K2VCX5_LEPSM</name>
<protein>
    <submittedName>
        <fullName evidence="1">Uncharacterized protein</fullName>
    </submittedName>
</protein>
<sequence>LCSKYSEEIRNSNSKAIPTLFKHLNPKVSRLTKNSNKPIFIRENNADAKKI</sequence>